<dbReference type="InterPro" id="IPR019533">
    <property type="entry name" value="Peptidase_S26"/>
</dbReference>
<dbReference type="EMBL" id="LXSG01000028">
    <property type="protein sequence ID" value="OAM19792.1"/>
    <property type="molecule type" value="Genomic_DNA"/>
</dbReference>
<dbReference type="Gene3D" id="2.10.109.10">
    <property type="entry name" value="Umud Fragment, subunit A"/>
    <property type="match status" value="1"/>
</dbReference>
<protein>
    <recommendedName>
        <fullName evidence="1">Peptidase S26 domain-containing protein</fullName>
    </recommendedName>
</protein>
<dbReference type="AlphaFoldDB" id="A0A1A9RKN0"/>
<dbReference type="InterPro" id="IPR036286">
    <property type="entry name" value="LexA/Signal_pep-like_sf"/>
</dbReference>
<accession>A0A1A9RKN0</accession>
<organism evidence="2 3">
    <name type="scientific">Eikenella corrodens</name>
    <dbReference type="NCBI Taxonomy" id="539"/>
    <lineage>
        <taxon>Bacteria</taxon>
        <taxon>Pseudomonadati</taxon>
        <taxon>Pseudomonadota</taxon>
        <taxon>Betaproteobacteria</taxon>
        <taxon>Neisseriales</taxon>
        <taxon>Neisseriaceae</taxon>
        <taxon>Eikenella</taxon>
    </lineage>
</organism>
<proteinExistence type="predicted"/>
<gene>
    <name evidence="2" type="ORF">A7P90_04825</name>
</gene>
<sequence>MPKQALPPLKIRLLVSAIGIAVFTAAWAARPLLQQRGALLFEAKVQGCLPWQLYWYDKQQERRPLQRGDIILFPARGMAPVIADGQPIGKMVAGLPGDEVRIAGGNVYINGRLIADVRYGAAKLGKPPTFWDKTYRLDRDEVFVFGSEQHSWDSRYWGPYPLSMVRGRLVPVF</sequence>
<dbReference type="OrthoDB" id="5360818at2"/>
<comment type="caution">
    <text evidence="2">The sequence shown here is derived from an EMBL/GenBank/DDBJ whole genome shotgun (WGS) entry which is preliminary data.</text>
</comment>
<dbReference type="RefSeq" id="WP_049258605.1">
    <property type="nucleotide sequence ID" value="NZ_JAWFMW010000001.1"/>
</dbReference>
<dbReference type="Proteomes" id="UP000077589">
    <property type="component" value="Unassembled WGS sequence"/>
</dbReference>
<dbReference type="Pfam" id="PF10502">
    <property type="entry name" value="Peptidase_S26"/>
    <property type="match status" value="1"/>
</dbReference>
<dbReference type="SUPFAM" id="SSF51306">
    <property type="entry name" value="LexA/Signal peptidase"/>
    <property type="match status" value="1"/>
</dbReference>
<dbReference type="GO" id="GO:0004252">
    <property type="term" value="F:serine-type endopeptidase activity"/>
    <property type="evidence" value="ECO:0007669"/>
    <property type="project" value="InterPro"/>
</dbReference>
<feature type="domain" description="Peptidase S26" evidence="1">
    <location>
        <begin position="50"/>
        <end position="170"/>
    </location>
</feature>
<reference evidence="3" key="1">
    <citation type="submission" date="2016-05" db="EMBL/GenBank/DDBJ databases">
        <title>Draft genome of Corynebacterium afermentans subsp. afermentans LCDC 88199T.</title>
        <authorList>
            <person name="Bernier A.-M."/>
            <person name="Bernard K."/>
        </authorList>
    </citation>
    <scope>NUCLEOTIDE SEQUENCE [LARGE SCALE GENOMIC DNA]</scope>
    <source>
        <strain evidence="3">NML04-0072</strain>
    </source>
</reference>
<evidence type="ECO:0000313" key="3">
    <source>
        <dbReference type="Proteomes" id="UP000077589"/>
    </source>
</evidence>
<evidence type="ECO:0000259" key="1">
    <source>
        <dbReference type="Pfam" id="PF10502"/>
    </source>
</evidence>
<evidence type="ECO:0000313" key="2">
    <source>
        <dbReference type="EMBL" id="OAM19792.1"/>
    </source>
</evidence>
<dbReference type="GO" id="GO:0006465">
    <property type="term" value="P:signal peptide processing"/>
    <property type="evidence" value="ECO:0007669"/>
    <property type="project" value="InterPro"/>
</dbReference>
<name>A0A1A9RKN0_EIKCO</name>